<organism evidence="2">
    <name type="scientific">Fusarium oxysporum (strain Fo5176)</name>
    <name type="common">Fusarium vascular wilt</name>
    <dbReference type="NCBI Taxonomy" id="660025"/>
    <lineage>
        <taxon>Eukaryota</taxon>
        <taxon>Fungi</taxon>
        <taxon>Dikarya</taxon>
        <taxon>Ascomycota</taxon>
        <taxon>Pezizomycotina</taxon>
        <taxon>Sordariomycetes</taxon>
        <taxon>Hypocreomycetidae</taxon>
        <taxon>Hypocreales</taxon>
        <taxon>Nectriaceae</taxon>
        <taxon>Fusarium</taxon>
        <taxon>Fusarium oxysporum species complex</taxon>
    </lineage>
</organism>
<dbReference type="AlphaFoldDB" id="F9G0R8"/>
<reference evidence="2" key="1">
    <citation type="journal article" date="2012" name="Mol. Plant Microbe Interact.">
        <title>A highly conserved effector in Fusarium oxysporum is required for full virulence on Arabidopsis.</title>
        <authorList>
            <person name="Thatcher L.F."/>
            <person name="Gardiner D.M."/>
            <person name="Kazan K."/>
            <person name="Manners J."/>
        </authorList>
    </citation>
    <scope>NUCLEOTIDE SEQUENCE [LARGE SCALE GENOMIC DNA]</scope>
    <source>
        <strain evidence="2">Fo5176</strain>
    </source>
</reference>
<evidence type="ECO:0000313" key="2">
    <source>
        <dbReference type="EMBL" id="EGU77241.1"/>
    </source>
</evidence>
<feature type="compositionally biased region" description="Polar residues" evidence="1">
    <location>
        <begin position="277"/>
        <end position="286"/>
    </location>
</feature>
<sequence length="380" mass="41674">MALIASSVKGPSQSNTNSQLVPAPVPVDVFLPTWARLDRSEEIDFDGPSENMSTRRRSQRSNSQNSSYSHLARWLKPKRRKTAASSTNLEKFSVSEVPGVPHLLSTVEDLSYHQPSLSSAFQYSRERWTRNGSSSSTHSVFPIGSRIHISELSKPFLKDSEFAPPSPVIDKGPPQLDPLPDMSSCSLERSSTLRACIEAAPDDKRLEDKSPRSTTKRERITTRPKVSAALTSQPVGRKTLSITRPSSSCDLVAPATIAGSLRRFNKSGGYSHPQRGQIPSNWTQGNSGILLSMQDDSMQEPGQCSPSRWTSATTFQLPTNLPKSSYLAVKEGEKPSATHSSTSNTQSQLSDRSSSQGSRSIYRTVASNLYLDSLSQFELK</sequence>
<comment type="caution">
    <text evidence="2">The sequence shown here is derived from an EMBL/GenBank/DDBJ whole genome shotgun (WGS) entry which is preliminary data.</text>
</comment>
<feature type="region of interest" description="Disordered" evidence="1">
    <location>
        <begin position="42"/>
        <end position="72"/>
    </location>
</feature>
<dbReference type="OrthoDB" id="5081236at2759"/>
<proteinExistence type="predicted"/>
<feature type="compositionally biased region" description="Basic and acidic residues" evidence="1">
    <location>
        <begin position="201"/>
        <end position="221"/>
    </location>
</feature>
<feature type="region of interest" description="Disordered" evidence="1">
    <location>
        <begin position="200"/>
        <end position="225"/>
    </location>
</feature>
<feature type="region of interest" description="Disordered" evidence="1">
    <location>
        <begin position="1"/>
        <end position="21"/>
    </location>
</feature>
<feature type="compositionally biased region" description="Polar residues" evidence="1">
    <location>
        <begin position="9"/>
        <end position="20"/>
    </location>
</feature>
<protein>
    <submittedName>
        <fullName evidence="2">Uncharacterized protein</fullName>
    </submittedName>
</protein>
<feature type="compositionally biased region" description="Low complexity" evidence="1">
    <location>
        <begin position="343"/>
        <end position="359"/>
    </location>
</feature>
<feature type="region of interest" description="Disordered" evidence="1">
    <location>
        <begin position="266"/>
        <end position="286"/>
    </location>
</feature>
<dbReference type="EMBL" id="AFQF01003017">
    <property type="protein sequence ID" value="EGU77241.1"/>
    <property type="molecule type" value="Genomic_DNA"/>
</dbReference>
<name>F9G0R8_FUSOF</name>
<evidence type="ECO:0000256" key="1">
    <source>
        <dbReference type="SAM" id="MobiDB-lite"/>
    </source>
</evidence>
<feature type="region of interest" description="Disordered" evidence="1">
    <location>
        <begin position="331"/>
        <end position="359"/>
    </location>
</feature>
<accession>F9G0R8</accession>
<gene>
    <name evidence="2" type="ORF">FOXB_12250</name>
</gene>